<dbReference type="InterPro" id="IPR021327">
    <property type="entry name" value="DUF2934"/>
</dbReference>
<dbReference type="EMBL" id="AP014879">
    <property type="protein sequence ID" value="BAV33296.1"/>
    <property type="molecule type" value="Genomic_DNA"/>
</dbReference>
<feature type="region of interest" description="Disordered" evidence="1">
    <location>
        <begin position="1"/>
        <end position="36"/>
    </location>
</feature>
<dbReference type="AlphaFoldDB" id="A0A1B4XES0"/>
<accession>A0A1B4XES0</accession>
<evidence type="ECO:0000256" key="1">
    <source>
        <dbReference type="SAM" id="MobiDB-lite"/>
    </source>
</evidence>
<evidence type="ECO:0000313" key="3">
    <source>
        <dbReference type="Proteomes" id="UP000243180"/>
    </source>
</evidence>
<keyword evidence="3" id="KW-1185">Reference proteome</keyword>
<proteinExistence type="predicted"/>
<dbReference type="RefSeq" id="WP_148664991.1">
    <property type="nucleotide sequence ID" value="NZ_AP014879.1"/>
</dbReference>
<dbReference type="KEGG" id="slim:SCL_0980"/>
<reference evidence="2 3" key="1">
    <citation type="submission" date="2015-05" db="EMBL/GenBank/DDBJ databases">
        <title>Complete genome sequence of a sulfur-oxidizing gammaproteobacterium strain HA5.</title>
        <authorList>
            <person name="Miura A."/>
            <person name="Kojima H."/>
            <person name="Fukui M."/>
        </authorList>
    </citation>
    <scope>NUCLEOTIDE SEQUENCE [LARGE SCALE GENOMIC DNA]</scope>
    <source>
        <strain evidence="2 3">HA5</strain>
    </source>
</reference>
<dbReference type="InParanoid" id="A0A1B4XES0"/>
<name>A0A1B4XES0_9GAMM</name>
<gene>
    <name evidence="2" type="ORF">SCL_0980</name>
</gene>
<evidence type="ECO:0008006" key="4">
    <source>
        <dbReference type="Google" id="ProtNLM"/>
    </source>
</evidence>
<dbReference type="Pfam" id="PF11154">
    <property type="entry name" value="DUF2934"/>
    <property type="match status" value="1"/>
</dbReference>
<protein>
    <recommendedName>
        <fullName evidence="4">DUF2934 domain-containing protein</fullName>
    </recommendedName>
</protein>
<dbReference type="Proteomes" id="UP000243180">
    <property type="component" value="Chromosome"/>
</dbReference>
<dbReference type="OrthoDB" id="8538784at2"/>
<organism evidence="2 3">
    <name type="scientific">Sulfuricaulis limicola</name>
    <dbReference type="NCBI Taxonomy" id="1620215"/>
    <lineage>
        <taxon>Bacteria</taxon>
        <taxon>Pseudomonadati</taxon>
        <taxon>Pseudomonadota</taxon>
        <taxon>Gammaproteobacteria</taxon>
        <taxon>Acidiferrobacterales</taxon>
        <taxon>Acidiferrobacteraceae</taxon>
        <taxon>Sulfuricaulis</taxon>
    </lineage>
</organism>
<sequence>MTERNSITTEKLSSSRQAASGSAVKAGRRSGINSVSTEERERMIAVKAYYCAERRGFAPGHELEDWCEAEMEINRQLGRE</sequence>
<feature type="compositionally biased region" description="Polar residues" evidence="1">
    <location>
        <begin position="1"/>
        <end position="20"/>
    </location>
</feature>
<evidence type="ECO:0000313" key="2">
    <source>
        <dbReference type="EMBL" id="BAV33296.1"/>
    </source>
</evidence>